<evidence type="ECO:0000256" key="1">
    <source>
        <dbReference type="SAM" id="MobiDB-lite"/>
    </source>
</evidence>
<feature type="region of interest" description="Disordered" evidence="1">
    <location>
        <begin position="86"/>
        <end position="110"/>
    </location>
</feature>
<dbReference type="RefSeq" id="XP_010763004.1">
    <property type="nucleotide sequence ID" value="XM_010764702.1"/>
</dbReference>
<dbReference type="InParanoid" id="C1GK96"/>
<protein>
    <submittedName>
        <fullName evidence="2">Uncharacterized protein</fullName>
    </submittedName>
</protein>
<dbReference type="AlphaFoldDB" id="C1GK96"/>
<accession>C1GK96</accession>
<proteinExistence type="predicted"/>
<dbReference type="Proteomes" id="UP000001628">
    <property type="component" value="Unassembled WGS sequence"/>
</dbReference>
<dbReference type="HOGENOM" id="CLU_101075_0_0_1"/>
<dbReference type="KEGG" id="pbn:PADG_07682"/>
<evidence type="ECO:0000313" key="3">
    <source>
        <dbReference type="Proteomes" id="UP000001628"/>
    </source>
</evidence>
<dbReference type="EMBL" id="KN275968">
    <property type="protein sequence ID" value="EEH42862.2"/>
    <property type="molecule type" value="Genomic_DNA"/>
</dbReference>
<gene>
    <name evidence="2" type="ORF">PADG_07682</name>
</gene>
<reference evidence="2 3" key="1">
    <citation type="journal article" date="2011" name="PLoS Genet.">
        <title>Comparative genomic analysis of human fungal pathogens causing paracoccidioidomycosis.</title>
        <authorList>
            <person name="Desjardins C.A."/>
            <person name="Champion M.D."/>
            <person name="Holder J.W."/>
            <person name="Muszewska A."/>
            <person name="Goldberg J."/>
            <person name="Bailao A.M."/>
            <person name="Brigido M.M."/>
            <person name="Ferreira M.E."/>
            <person name="Garcia A.M."/>
            <person name="Grynberg M."/>
            <person name="Gujja S."/>
            <person name="Heiman D.I."/>
            <person name="Henn M.R."/>
            <person name="Kodira C.D."/>
            <person name="Leon-Narvaez H."/>
            <person name="Longo L.V."/>
            <person name="Ma L.J."/>
            <person name="Malavazi I."/>
            <person name="Matsuo A.L."/>
            <person name="Morais F.V."/>
            <person name="Pereira M."/>
            <person name="Rodriguez-Brito S."/>
            <person name="Sakthikumar S."/>
            <person name="Salem-Izacc S.M."/>
            <person name="Sykes S.M."/>
            <person name="Teixeira M.M."/>
            <person name="Vallejo M.C."/>
            <person name="Walter M.E."/>
            <person name="Yandava C."/>
            <person name="Young S."/>
            <person name="Zeng Q."/>
            <person name="Zucker J."/>
            <person name="Felipe M.S."/>
            <person name="Goldman G.H."/>
            <person name="Haas B.J."/>
            <person name="McEwen J.G."/>
            <person name="Nino-Vega G."/>
            <person name="Puccia R."/>
            <person name="San-Blas G."/>
            <person name="Soares C.M."/>
            <person name="Birren B.W."/>
            <person name="Cuomo C.A."/>
        </authorList>
    </citation>
    <scope>NUCLEOTIDE SEQUENCE [LARGE SCALE GENOMIC DNA]</scope>
    <source>
        <strain evidence="2 3">Pb18</strain>
    </source>
</reference>
<sequence>MARALPELTATCMDLPSTEYFRMPQKYLGVSKGILWFHDFTSREEYNVKSVKEAQPFLPHQLNPKTGGKETFESWRMTGEVDKMEHPGERSFHGSGETAAPPYPKVPTYEPVFSRRNRTNITEVFLSMGNRKGLLRADTGTGTGTGRSIWICNSARETEEQKQ</sequence>
<organism evidence="2 3">
    <name type="scientific">Paracoccidioides brasiliensis (strain Pb18)</name>
    <dbReference type="NCBI Taxonomy" id="502780"/>
    <lineage>
        <taxon>Eukaryota</taxon>
        <taxon>Fungi</taxon>
        <taxon>Dikarya</taxon>
        <taxon>Ascomycota</taxon>
        <taxon>Pezizomycotina</taxon>
        <taxon>Eurotiomycetes</taxon>
        <taxon>Eurotiomycetidae</taxon>
        <taxon>Onygenales</taxon>
        <taxon>Ajellomycetaceae</taxon>
        <taxon>Paracoccidioides</taxon>
    </lineage>
</organism>
<name>C1GK96_PARBD</name>
<dbReference type="VEuPathDB" id="FungiDB:PADG_07682"/>
<dbReference type="GeneID" id="22586133"/>
<evidence type="ECO:0000313" key="2">
    <source>
        <dbReference type="EMBL" id="EEH42862.2"/>
    </source>
</evidence>
<keyword evidence="3" id="KW-1185">Reference proteome</keyword>